<feature type="domain" description="Cytochrome b561" evidence="14">
    <location>
        <begin position="14"/>
        <end position="225"/>
    </location>
</feature>
<name>A0AAV0NK62_9ROSI</name>
<evidence type="ECO:0000256" key="13">
    <source>
        <dbReference type="SAM" id="Phobius"/>
    </source>
</evidence>
<keyword evidence="8 13" id="KW-1133">Transmembrane helix</keyword>
<evidence type="ECO:0000256" key="6">
    <source>
        <dbReference type="ARBA" id="ARBA00022723"/>
    </source>
</evidence>
<feature type="transmembrane region" description="Helical" evidence="13">
    <location>
        <begin position="157"/>
        <end position="180"/>
    </location>
</feature>
<comment type="subcellular location">
    <subcellularLocation>
        <location evidence="2">Membrane</location>
        <topology evidence="2">Multi-pass membrane protein</topology>
    </subcellularLocation>
</comment>
<evidence type="ECO:0000313" key="16">
    <source>
        <dbReference type="Proteomes" id="UP001154282"/>
    </source>
</evidence>
<protein>
    <recommendedName>
        <fullName evidence="11">ascorbate ferrireductase (transmembrane)</fullName>
        <ecNumber evidence="11">7.2.1.3</ecNumber>
    </recommendedName>
</protein>
<evidence type="ECO:0000256" key="11">
    <source>
        <dbReference type="ARBA" id="ARBA00024225"/>
    </source>
</evidence>
<dbReference type="Gene3D" id="1.20.120.1770">
    <property type="match status" value="1"/>
</dbReference>
<accession>A0AAV0NK62</accession>
<dbReference type="PROSITE" id="PS50939">
    <property type="entry name" value="CYTOCHROME_B561"/>
    <property type="match status" value="1"/>
</dbReference>
<reference evidence="15" key="1">
    <citation type="submission" date="2022-08" db="EMBL/GenBank/DDBJ databases">
        <authorList>
            <person name="Gutierrez-Valencia J."/>
        </authorList>
    </citation>
    <scope>NUCLEOTIDE SEQUENCE</scope>
</reference>
<dbReference type="PANTHER" id="PTHR10106">
    <property type="entry name" value="CYTOCHROME B561-RELATED"/>
    <property type="match status" value="1"/>
</dbReference>
<dbReference type="PANTHER" id="PTHR10106:SF41">
    <property type="entry name" value="TRANSMEMBRANE ASCORBATE FERRIREDUCTASE 4-RELATED"/>
    <property type="match status" value="1"/>
</dbReference>
<feature type="transmembrane region" description="Helical" evidence="13">
    <location>
        <begin position="121"/>
        <end position="145"/>
    </location>
</feature>
<feature type="transmembrane region" description="Helical" evidence="13">
    <location>
        <begin position="204"/>
        <end position="225"/>
    </location>
</feature>
<feature type="transmembrane region" description="Helical" evidence="13">
    <location>
        <begin position="56"/>
        <end position="77"/>
    </location>
</feature>
<keyword evidence="7" id="KW-0249">Electron transport</keyword>
<sequence length="246" mass="27320">MAPPQSFSLPLLLFGRILALTVAALLLYWAFVVYSRHSSEHSLIYAVRTANQARHPLLMVIGFILVSGEAILVHRWLPCSRNGKKLAHLGLQGVALSCGVFGVWTIFHVRKGIMGNFLSLHSWLGLICISLFAAQWLMGFLSFWYRGEMRTVRASRLPWHIFLGLYTYTLAVATAETGLMEKLTFREMRRLSDSTASKRSPETMVANGLGLGLALLAGVVILAAISPKHQTTLQRKSVYSESNSKC</sequence>
<keyword evidence="3" id="KW-0813">Transport</keyword>
<comment type="cofactor">
    <cofactor evidence="1">
        <name>heme b</name>
        <dbReference type="ChEBI" id="CHEBI:60344"/>
    </cofactor>
</comment>
<dbReference type="InterPro" id="IPR006593">
    <property type="entry name" value="Cyt_b561/ferric_Rdtase_TM"/>
</dbReference>
<dbReference type="Proteomes" id="UP001154282">
    <property type="component" value="Unassembled WGS sequence"/>
</dbReference>
<evidence type="ECO:0000256" key="7">
    <source>
        <dbReference type="ARBA" id="ARBA00022982"/>
    </source>
</evidence>
<feature type="transmembrane region" description="Helical" evidence="13">
    <location>
        <begin position="89"/>
        <end position="109"/>
    </location>
</feature>
<keyword evidence="9" id="KW-0408">Iron</keyword>
<keyword evidence="10 13" id="KW-0472">Membrane</keyword>
<organism evidence="15 16">
    <name type="scientific">Linum tenue</name>
    <dbReference type="NCBI Taxonomy" id="586396"/>
    <lineage>
        <taxon>Eukaryota</taxon>
        <taxon>Viridiplantae</taxon>
        <taxon>Streptophyta</taxon>
        <taxon>Embryophyta</taxon>
        <taxon>Tracheophyta</taxon>
        <taxon>Spermatophyta</taxon>
        <taxon>Magnoliopsida</taxon>
        <taxon>eudicotyledons</taxon>
        <taxon>Gunneridae</taxon>
        <taxon>Pentapetalae</taxon>
        <taxon>rosids</taxon>
        <taxon>fabids</taxon>
        <taxon>Malpighiales</taxon>
        <taxon>Linaceae</taxon>
        <taxon>Linum</taxon>
    </lineage>
</organism>
<dbReference type="Pfam" id="PF03188">
    <property type="entry name" value="Cytochrom_B561"/>
    <property type="match status" value="1"/>
</dbReference>
<keyword evidence="16" id="KW-1185">Reference proteome</keyword>
<keyword evidence="5 13" id="KW-0812">Transmembrane</keyword>
<evidence type="ECO:0000256" key="9">
    <source>
        <dbReference type="ARBA" id="ARBA00023004"/>
    </source>
</evidence>
<keyword evidence="6" id="KW-0479">Metal-binding</keyword>
<evidence type="ECO:0000256" key="5">
    <source>
        <dbReference type="ARBA" id="ARBA00022692"/>
    </source>
</evidence>
<dbReference type="GO" id="GO:0016020">
    <property type="term" value="C:membrane"/>
    <property type="evidence" value="ECO:0007669"/>
    <property type="project" value="UniProtKB-SubCell"/>
</dbReference>
<evidence type="ECO:0000256" key="2">
    <source>
        <dbReference type="ARBA" id="ARBA00004141"/>
    </source>
</evidence>
<evidence type="ECO:0000256" key="12">
    <source>
        <dbReference type="ARBA" id="ARBA00051575"/>
    </source>
</evidence>
<evidence type="ECO:0000256" key="4">
    <source>
        <dbReference type="ARBA" id="ARBA00022617"/>
    </source>
</evidence>
<feature type="transmembrane region" description="Helical" evidence="13">
    <location>
        <begin position="12"/>
        <end position="35"/>
    </location>
</feature>
<evidence type="ECO:0000256" key="3">
    <source>
        <dbReference type="ARBA" id="ARBA00022448"/>
    </source>
</evidence>
<evidence type="ECO:0000256" key="1">
    <source>
        <dbReference type="ARBA" id="ARBA00001970"/>
    </source>
</evidence>
<comment type="catalytic activity">
    <reaction evidence="12">
        <text>Fe(3+)(out) + L-ascorbate(in) = monodehydro-L-ascorbate radical(in) + Fe(2+)(out) + H(+)</text>
        <dbReference type="Rhea" id="RHEA:30403"/>
        <dbReference type="ChEBI" id="CHEBI:15378"/>
        <dbReference type="ChEBI" id="CHEBI:29033"/>
        <dbReference type="ChEBI" id="CHEBI:29034"/>
        <dbReference type="ChEBI" id="CHEBI:38290"/>
        <dbReference type="ChEBI" id="CHEBI:59513"/>
        <dbReference type="EC" id="7.2.1.3"/>
    </reaction>
</comment>
<dbReference type="CDD" id="cd08766">
    <property type="entry name" value="Cyt_b561_ACYB-1_like"/>
    <property type="match status" value="1"/>
</dbReference>
<dbReference type="AlphaFoldDB" id="A0AAV0NK62"/>
<evidence type="ECO:0000313" key="15">
    <source>
        <dbReference type="EMBL" id="CAI0458934.1"/>
    </source>
</evidence>
<dbReference type="SMART" id="SM00665">
    <property type="entry name" value="B561"/>
    <property type="match status" value="1"/>
</dbReference>
<keyword evidence="4" id="KW-0349">Heme</keyword>
<comment type="caution">
    <text evidence="15">The sequence shown here is derived from an EMBL/GenBank/DDBJ whole genome shotgun (WGS) entry which is preliminary data.</text>
</comment>
<evidence type="ECO:0000259" key="14">
    <source>
        <dbReference type="PROSITE" id="PS50939"/>
    </source>
</evidence>
<dbReference type="GO" id="GO:0046872">
    <property type="term" value="F:metal ion binding"/>
    <property type="evidence" value="ECO:0007669"/>
    <property type="project" value="UniProtKB-KW"/>
</dbReference>
<dbReference type="FunFam" id="1.20.120.1770:FF:000001">
    <property type="entry name" value="Cytochrome b reductase 1"/>
    <property type="match status" value="1"/>
</dbReference>
<proteinExistence type="predicted"/>
<evidence type="ECO:0000256" key="10">
    <source>
        <dbReference type="ARBA" id="ARBA00023136"/>
    </source>
</evidence>
<gene>
    <name evidence="15" type="ORF">LITE_LOCUS33764</name>
</gene>
<dbReference type="EMBL" id="CAMGYJ010000008">
    <property type="protein sequence ID" value="CAI0458934.1"/>
    <property type="molecule type" value="Genomic_DNA"/>
</dbReference>
<dbReference type="GO" id="GO:0140571">
    <property type="term" value="F:transmembrane ascorbate ferrireductase activity"/>
    <property type="evidence" value="ECO:0007669"/>
    <property type="project" value="UniProtKB-EC"/>
</dbReference>
<dbReference type="EC" id="7.2.1.3" evidence="11"/>
<evidence type="ECO:0000256" key="8">
    <source>
        <dbReference type="ARBA" id="ARBA00022989"/>
    </source>
</evidence>
<dbReference type="InterPro" id="IPR043205">
    <property type="entry name" value="CYB561/CYBRD1-like"/>
</dbReference>